<accession>A0ACC3CJY1</accession>
<evidence type="ECO:0000313" key="2">
    <source>
        <dbReference type="Proteomes" id="UP000798662"/>
    </source>
</evidence>
<dbReference type="Proteomes" id="UP000798662">
    <property type="component" value="Chromosome 3"/>
</dbReference>
<reference evidence="1" key="1">
    <citation type="submission" date="2019-11" db="EMBL/GenBank/DDBJ databases">
        <title>Nori genome reveals adaptations in red seaweeds to the harsh intertidal environment.</title>
        <authorList>
            <person name="Wang D."/>
            <person name="Mao Y."/>
        </authorList>
    </citation>
    <scope>NUCLEOTIDE SEQUENCE</scope>
    <source>
        <tissue evidence="1">Gametophyte</tissue>
    </source>
</reference>
<keyword evidence="2" id="KW-1185">Reference proteome</keyword>
<dbReference type="EMBL" id="CM020620">
    <property type="protein sequence ID" value="KAK1870268.1"/>
    <property type="molecule type" value="Genomic_DNA"/>
</dbReference>
<proteinExistence type="predicted"/>
<gene>
    <name evidence="1" type="ORF">I4F81_012730</name>
</gene>
<sequence>MLRSLAVAASAATRAPASPAPSRRLASTGAYGARLVALRQQLAVEDVDGDSSIGAFLPAADDIARSAAPFSTFGAVETVAAPSLTSPNDTEAPGGRRLSPDAPASDRVDAYANPRKPDWLRVRPAGDPAAASEYHRLRNTVRTAGLATVCEEARCPNIGECWGGGTATIMLMGDTCTRGCRFCSIKTSRAPPPLDPGEPAATAESVASWGLKYVVLTSVDRDDLPDGGAAHIAATVAALKAAQPDLLVEALVPDFGGSAGAEAVVAAGVDVLAHNVETVPRLQRAVRDRRANWDQSIEVLQRVKAASPGLLTKTSLMLGVGESVAEVREALLLLRAAGVDVVTLGQYLRPTPKHLKVEEWVPPSEFDAWVREAKAMGFAGREPQRLGLHEMETPPRPATSMNGGRGGATVGAASGRAVAGGSDSDGGGLPAGTPPHPSPVASRSPSASATFLAEVVGDEAAAGKLLPLGVVLEMMDLVAGRVAYAHRGGGPVATVSFDRVDMLKPILHLDLVTTHGRVVSVGASSIVVEVRVTREDRATRQAIPAVISYVTMVAVDAETRRPFRGVAALALESPEDTRRHAEAARRKALTATWTQMQKAVDERAAPWTAAEVEDPVNVDGKTTALLLTETAVTVRKQYLPRHKNFGDAIFGGDILAVMDKTALYTARRFSGNATMVVIGLDRISFHAPVLPLHVLHLVARVVYVRRYTVEVEVHVSLDRRVSNEPPVKSHVGSFTVLNLDEAGFKRPVTVGLKLEDADQEALRTYEKAKQRFYFGRSNGSGEGDSVAPDNKVAVHSFWLS</sequence>
<comment type="caution">
    <text evidence="1">The sequence shown here is derived from an EMBL/GenBank/DDBJ whole genome shotgun (WGS) entry which is preliminary data.</text>
</comment>
<name>A0ACC3CJY1_PYRYE</name>
<protein>
    <submittedName>
        <fullName evidence="1">Uncharacterized protein</fullName>
    </submittedName>
</protein>
<organism evidence="1 2">
    <name type="scientific">Pyropia yezoensis</name>
    <name type="common">Susabi-nori</name>
    <name type="synonym">Porphyra yezoensis</name>
    <dbReference type="NCBI Taxonomy" id="2788"/>
    <lineage>
        <taxon>Eukaryota</taxon>
        <taxon>Rhodophyta</taxon>
        <taxon>Bangiophyceae</taxon>
        <taxon>Bangiales</taxon>
        <taxon>Bangiaceae</taxon>
        <taxon>Pyropia</taxon>
    </lineage>
</organism>
<evidence type="ECO:0000313" key="1">
    <source>
        <dbReference type="EMBL" id="KAK1870268.1"/>
    </source>
</evidence>